<dbReference type="SUPFAM" id="SSF46689">
    <property type="entry name" value="Homeodomain-like"/>
    <property type="match status" value="1"/>
</dbReference>
<dbReference type="InterPro" id="IPR036271">
    <property type="entry name" value="Tet_transcr_reg_TetR-rel_C_sf"/>
</dbReference>
<sequence>MARRYKHSLEEISTMILHTAEAIVREEGYAALNARKIAMDIDYTVGSIYMVFENMADIVLHINAKTLDEIATYLEETQLKKRKVSLNMLFRSYFKYANKNLNRWRLLFEYRLPKDKPLPKWYQQQVAKNVATIENVFLKALPECSDTDNKLAIQTLWASINGIYALSISNMPGAVNVSDIEASMVVLVDNFMAGWLANSKKN</sequence>
<feature type="domain" description="HTH tetR-type" evidence="2">
    <location>
        <begin position="16"/>
        <end position="61"/>
    </location>
</feature>
<evidence type="ECO:0000256" key="1">
    <source>
        <dbReference type="ARBA" id="ARBA00023125"/>
    </source>
</evidence>
<dbReference type="Gene3D" id="1.10.357.10">
    <property type="entry name" value="Tetracycline Repressor, domain 2"/>
    <property type="match status" value="1"/>
</dbReference>
<dbReference type="InterPro" id="IPR009057">
    <property type="entry name" value="Homeodomain-like_sf"/>
</dbReference>
<dbReference type="SUPFAM" id="SSF48498">
    <property type="entry name" value="Tetracyclin repressor-like, C-terminal domain"/>
    <property type="match status" value="1"/>
</dbReference>
<dbReference type="EMBL" id="FUKJ01000144">
    <property type="protein sequence ID" value="SJM91506.1"/>
    <property type="molecule type" value="Genomic_DNA"/>
</dbReference>
<reference evidence="4" key="1">
    <citation type="submission" date="2017-02" db="EMBL/GenBank/DDBJ databases">
        <authorList>
            <person name="Daims H."/>
        </authorList>
    </citation>
    <scope>NUCLEOTIDE SEQUENCE [LARGE SCALE GENOMIC DNA]</scope>
</reference>
<keyword evidence="4" id="KW-1185">Reference proteome</keyword>
<accession>A0A1R4H5Q6</accession>
<name>A0A1R4H5Q6_9GAMM</name>
<protein>
    <submittedName>
        <fullName evidence="3">Regulatory protein TetR</fullName>
    </submittedName>
</protein>
<dbReference type="Proteomes" id="UP000195442">
    <property type="component" value="Unassembled WGS sequence"/>
</dbReference>
<dbReference type="Pfam" id="PF00440">
    <property type="entry name" value="TetR_N"/>
    <property type="match status" value="1"/>
</dbReference>
<dbReference type="RefSeq" id="WP_087146562.1">
    <property type="nucleotide sequence ID" value="NZ_FUKJ01000144.1"/>
</dbReference>
<dbReference type="InterPro" id="IPR001647">
    <property type="entry name" value="HTH_TetR"/>
</dbReference>
<evidence type="ECO:0000259" key="2">
    <source>
        <dbReference type="Pfam" id="PF00440"/>
    </source>
</evidence>
<gene>
    <name evidence="3" type="ORF">CRENPOLYSF2_2280004</name>
</gene>
<dbReference type="AlphaFoldDB" id="A0A1R4H5Q6"/>
<evidence type="ECO:0000313" key="3">
    <source>
        <dbReference type="EMBL" id="SJM91506.1"/>
    </source>
</evidence>
<evidence type="ECO:0000313" key="4">
    <source>
        <dbReference type="Proteomes" id="UP000195442"/>
    </source>
</evidence>
<organism evidence="3 4">
    <name type="scientific">Crenothrix polyspora</name>
    <dbReference type="NCBI Taxonomy" id="360316"/>
    <lineage>
        <taxon>Bacteria</taxon>
        <taxon>Pseudomonadati</taxon>
        <taxon>Pseudomonadota</taxon>
        <taxon>Gammaproteobacteria</taxon>
        <taxon>Methylococcales</taxon>
        <taxon>Crenotrichaceae</taxon>
        <taxon>Crenothrix</taxon>
    </lineage>
</organism>
<dbReference type="GO" id="GO:0003677">
    <property type="term" value="F:DNA binding"/>
    <property type="evidence" value="ECO:0007669"/>
    <property type="project" value="UniProtKB-KW"/>
</dbReference>
<proteinExistence type="predicted"/>
<dbReference type="OrthoDB" id="7223515at2"/>
<keyword evidence="1" id="KW-0238">DNA-binding</keyword>